<dbReference type="SMART" id="SM00530">
    <property type="entry name" value="HTH_XRE"/>
    <property type="match status" value="1"/>
</dbReference>
<keyword evidence="3" id="KW-1185">Reference proteome</keyword>
<dbReference type="InterPro" id="IPR001387">
    <property type="entry name" value="Cro/C1-type_HTH"/>
</dbReference>
<dbReference type="RefSeq" id="WP_123197461.1">
    <property type="nucleotide sequence ID" value="NZ_QICB01000001.1"/>
</dbReference>
<proteinExistence type="predicted"/>
<sequence length="98" mass="11413">MIDINQKMPKDIVLEVAQRVKKRRKELGFTQAQVAERAGMSLASYKRFEQKGLIAFQSLVAVSFVFRCSNDFDELFAKRGYRSIDEVIAERKAQRRVR</sequence>
<dbReference type="Gene3D" id="1.10.260.40">
    <property type="entry name" value="lambda repressor-like DNA-binding domains"/>
    <property type="match status" value="1"/>
</dbReference>
<accession>A0A3N0AIJ4</accession>
<dbReference type="InterPro" id="IPR010982">
    <property type="entry name" value="Lambda_DNA-bd_dom_sf"/>
</dbReference>
<organism evidence="2 3">
    <name type="scientific">Slackia faecicanis</name>
    <dbReference type="NCBI Taxonomy" id="255723"/>
    <lineage>
        <taxon>Bacteria</taxon>
        <taxon>Bacillati</taxon>
        <taxon>Actinomycetota</taxon>
        <taxon>Coriobacteriia</taxon>
        <taxon>Eggerthellales</taxon>
        <taxon>Eggerthellaceae</taxon>
        <taxon>Slackia</taxon>
    </lineage>
</organism>
<dbReference type="Pfam" id="PF01381">
    <property type="entry name" value="HTH_3"/>
    <property type="match status" value="1"/>
</dbReference>
<feature type="domain" description="HTH cro/C1-type" evidence="1">
    <location>
        <begin position="20"/>
        <end position="50"/>
    </location>
</feature>
<evidence type="ECO:0000259" key="1">
    <source>
        <dbReference type="PROSITE" id="PS50943"/>
    </source>
</evidence>
<evidence type="ECO:0000313" key="3">
    <source>
        <dbReference type="Proteomes" id="UP000267368"/>
    </source>
</evidence>
<protein>
    <submittedName>
        <fullName evidence="2">XRE family transcriptional regulator</fullName>
    </submittedName>
</protein>
<comment type="caution">
    <text evidence="2">The sequence shown here is derived from an EMBL/GenBank/DDBJ whole genome shotgun (WGS) entry which is preliminary data.</text>
</comment>
<dbReference type="SUPFAM" id="SSF47413">
    <property type="entry name" value="lambda repressor-like DNA-binding domains"/>
    <property type="match status" value="1"/>
</dbReference>
<dbReference type="CDD" id="cd00093">
    <property type="entry name" value="HTH_XRE"/>
    <property type="match status" value="1"/>
</dbReference>
<dbReference type="GO" id="GO:0003677">
    <property type="term" value="F:DNA binding"/>
    <property type="evidence" value="ECO:0007669"/>
    <property type="project" value="InterPro"/>
</dbReference>
<dbReference type="PROSITE" id="PS50943">
    <property type="entry name" value="HTH_CROC1"/>
    <property type="match status" value="1"/>
</dbReference>
<name>A0A3N0AIJ4_9ACTN</name>
<dbReference type="EMBL" id="QICB01000001">
    <property type="protein sequence ID" value="RNL21621.1"/>
    <property type="molecule type" value="Genomic_DNA"/>
</dbReference>
<evidence type="ECO:0000313" key="2">
    <source>
        <dbReference type="EMBL" id="RNL21621.1"/>
    </source>
</evidence>
<dbReference type="OrthoDB" id="5471988at2"/>
<reference evidence="3" key="1">
    <citation type="submission" date="2018-05" db="EMBL/GenBank/DDBJ databases">
        <title>Genome Sequencing of selected type strains of the family Eggerthellaceae.</title>
        <authorList>
            <person name="Danylec N."/>
            <person name="Stoll D.A."/>
            <person name="Doetsch A."/>
            <person name="Huch M."/>
        </authorList>
    </citation>
    <scope>NUCLEOTIDE SEQUENCE [LARGE SCALE GENOMIC DNA]</scope>
    <source>
        <strain evidence="3">DSM 17537</strain>
    </source>
</reference>
<gene>
    <name evidence="2" type="ORF">DMP07_01970</name>
</gene>
<dbReference type="AlphaFoldDB" id="A0A3N0AIJ4"/>
<dbReference type="Proteomes" id="UP000267368">
    <property type="component" value="Unassembled WGS sequence"/>
</dbReference>